<keyword evidence="1" id="KW-0479">Metal-binding</keyword>
<feature type="domain" description="CCHC-type" evidence="3">
    <location>
        <begin position="21"/>
        <end position="36"/>
    </location>
</feature>
<proteinExistence type="predicted"/>
<sequence>MPRPSQRHPLPSRRQHRSSDRCYRCGEPGHIARNCPAPAPKTRRQAAEDMIR</sequence>
<feature type="region of interest" description="Disordered" evidence="2">
    <location>
        <begin position="1"/>
        <end position="52"/>
    </location>
</feature>
<organism evidence="4 5">
    <name type="scientific">Oryzias sinensis</name>
    <name type="common">Chinese medaka</name>
    <dbReference type="NCBI Taxonomy" id="183150"/>
    <lineage>
        <taxon>Eukaryota</taxon>
        <taxon>Metazoa</taxon>
        <taxon>Chordata</taxon>
        <taxon>Craniata</taxon>
        <taxon>Vertebrata</taxon>
        <taxon>Euteleostomi</taxon>
        <taxon>Actinopterygii</taxon>
        <taxon>Neopterygii</taxon>
        <taxon>Teleostei</taxon>
        <taxon>Neoteleostei</taxon>
        <taxon>Acanthomorphata</taxon>
        <taxon>Ovalentaria</taxon>
        <taxon>Atherinomorphae</taxon>
        <taxon>Beloniformes</taxon>
        <taxon>Adrianichthyidae</taxon>
        <taxon>Oryziinae</taxon>
        <taxon>Oryzias</taxon>
    </lineage>
</organism>
<keyword evidence="1" id="KW-0863">Zinc-finger</keyword>
<dbReference type="Proteomes" id="UP000694383">
    <property type="component" value="Unplaced"/>
</dbReference>
<dbReference type="InterPro" id="IPR001878">
    <property type="entry name" value="Znf_CCHC"/>
</dbReference>
<reference evidence="4" key="1">
    <citation type="submission" date="2025-08" db="UniProtKB">
        <authorList>
            <consortium name="Ensembl"/>
        </authorList>
    </citation>
    <scope>IDENTIFICATION</scope>
</reference>
<dbReference type="Gene3D" id="4.10.60.10">
    <property type="entry name" value="Zinc finger, CCHC-type"/>
    <property type="match status" value="1"/>
</dbReference>
<evidence type="ECO:0000256" key="1">
    <source>
        <dbReference type="PROSITE-ProRule" id="PRU00047"/>
    </source>
</evidence>
<evidence type="ECO:0000256" key="2">
    <source>
        <dbReference type="SAM" id="MobiDB-lite"/>
    </source>
</evidence>
<dbReference type="GeneTree" id="ENSGT01020000233198"/>
<keyword evidence="1" id="KW-0862">Zinc</keyword>
<dbReference type="Ensembl" id="ENSOSIT00000044042.1">
    <property type="protein sequence ID" value="ENSOSIP00000041821.1"/>
    <property type="gene ID" value="ENSOSIG00000020271.1"/>
</dbReference>
<evidence type="ECO:0000313" key="4">
    <source>
        <dbReference type="Ensembl" id="ENSOSIP00000041821.1"/>
    </source>
</evidence>
<protein>
    <recommendedName>
        <fullName evidence="3">CCHC-type domain-containing protein</fullName>
    </recommendedName>
</protein>
<evidence type="ECO:0000313" key="5">
    <source>
        <dbReference type="Proteomes" id="UP000694383"/>
    </source>
</evidence>
<dbReference type="AlphaFoldDB" id="A0A8C7ZGC4"/>
<dbReference type="PROSITE" id="PS50158">
    <property type="entry name" value="ZF_CCHC"/>
    <property type="match status" value="1"/>
</dbReference>
<dbReference type="SUPFAM" id="SSF57756">
    <property type="entry name" value="Retrovirus zinc finger-like domains"/>
    <property type="match status" value="1"/>
</dbReference>
<dbReference type="GO" id="GO:0008270">
    <property type="term" value="F:zinc ion binding"/>
    <property type="evidence" value="ECO:0007669"/>
    <property type="project" value="UniProtKB-KW"/>
</dbReference>
<accession>A0A8C7ZGC4</accession>
<reference evidence="4" key="2">
    <citation type="submission" date="2025-09" db="UniProtKB">
        <authorList>
            <consortium name="Ensembl"/>
        </authorList>
    </citation>
    <scope>IDENTIFICATION</scope>
</reference>
<dbReference type="InterPro" id="IPR036875">
    <property type="entry name" value="Znf_CCHC_sf"/>
</dbReference>
<evidence type="ECO:0000259" key="3">
    <source>
        <dbReference type="PROSITE" id="PS50158"/>
    </source>
</evidence>
<dbReference type="SMART" id="SM00343">
    <property type="entry name" value="ZnF_C2HC"/>
    <property type="match status" value="1"/>
</dbReference>
<dbReference type="Pfam" id="PF00098">
    <property type="entry name" value="zf-CCHC"/>
    <property type="match status" value="1"/>
</dbReference>
<name>A0A8C7ZGC4_9TELE</name>
<dbReference type="GO" id="GO:0003676">
    <property type="term" value="F:nucleic acid binding"/>
    <property type="evidence" value="ECO:0007669"/>
    <property type="project" value="InterPro"/>
</dbReference>
<keyword evidence="5" id="KW-1185">Reference proteome</keyword>